<dbReference type="SUPFAM" id="SSF46785">
    <property type="entry name" value="Winged helix' DNA-binding domain"/>
    <property type="match status" value="1"/>
</dbReference>
<protein>
    <submittedName>
        <fullName evidence="6">LysR family transcriptional regulator</fullName>
    </submittedName>
</protein>
<dbReference type="RefSeq" id="WP_068832112.1">
    <property type="nucleotide sequence ID" value="NZ_JBHSMX010000066.1"/>
</dbReference>
<name>A0ABW0QIA0_9BURK</name>
<dbReference type="Gene3D" id="1.10.10.10">
    <property type="entry name" value="Winged helix-like DNA-binding domain superfamily/Winged helix DNA-binding domain"/>
    <property type="match status" value="1"/>
</dbReference>
<gene>
    <name evidence="6" type="ORF">ACFPP7_24045</name>
</gene>
<dbReference type="InterPro" id="IPR036388">
    <property type="entry name" value="WH-like_DNA-bd_sf"/>
</dbReference>
<comment type="similarity">
    <text evidence="1">Belongs to the LysR transcriptional regulatory family.</text>
</comment>
<dbReference type="InterPro" id="IPR036390">
    <property type="entry name" value="WH_DNA-bd_sf"/>
</dbReference>
<evidence type="ECO:0000256" key="2">
    <source>
        <dbReference type="ARBA" id="ARBA00023015"/>
    </source>
</evidence>
<dbReference type="PANTHER" id="PTHR30419:SF8">
    <property type="entry name" value="NITROGEN ASSIMILATION TRANSCRIPTIONAL ACTIVATOR-RELATED"/>
    <property type="match status" value="1"/>
</dbReference>
<dbReference type="Gene3D" id="3.40.190.10">
    <property type="entry name" value="Periplasmic binding protein-like II"/>
    <property type="match status" value="2"/>
</dbReference>
<dbReference type="InterPro" id="IPR000847">
    <property type="entry name" value="LysR_HTH_N"/>
</dbReference>
<dbReference type="PROSITE" id="PS50931">
    <property type="entry name" value="HTH_LYSR"/>
    <property type="match status" value="1"/>
</dbReference>
<evidence type="ECO:0000313" key="6">
    <source>
        <dbReference type="EMBL" id="MFC5523954.1"/>
    </source>
</evidence>
<evidence type="ECO:0000313" key="7">
    <source>
        <dbReference type="Proteomes" id="UP001596084"/>
    </source>
</evidence>
<keyword evidence="3" id="KW-0238">DNA-binding</keyword>
<dbReference type="PRINTS" id="PR00039">
    <property type="entry name" value="HTHLYSR"/>
</dbReference>
<dbReference type="EMBL" id="JBHSMX010000066">
    <property type="protein sequence ID" value="MFC5523954.1"/>
    <property type="molecule type" value="Genomic_DNA"/>
</dbReference>
<sequence>MIELTQDILWARRLKIRHLETFLVLTEAPTLTAAAALMNMSQSAMSHWLKDIEDLIGAPLFVRGRTLELTLAGEVMRRHASRILGDVRRTHIDLGAIMAGSVGHLRVGTVHSGLAALLPAAIVAFQRDRPGVAIRVSEAPFRQLLDALHERDLDLIIVPIDSRAYGAGLAHETLLEDSMEVVVGPGHPLAGDAPLSWDDIIAFPWIVPPAGTLMRQRLDTARLAAGSGQAFAPRIESGSIQTVQSVLRRTDYVSVLAGLVARPLHELGLLRILPMTRPEVFGQIGVIWQEADTYPLVEQFREVLRGEALRLATAKGGEMPRRATV</sequence>
<dbReference type="PANTHER" id="PTHR30419">
    <property type="entry name" value="HTH-TYPE TRANSCRIPTIONAL REGULATOR YBHD"/>
    <property type="match status" value="1"/>
</dbReference>
<dbReference type="Pfam" id="PF00126">
    <property type="entry name" value="HTH_1"/>
    <property type="match status" value="1"/>
</dbReference>
<evidence type="ECO:0000256" key="1">
    <source>
        <dbReference type="ARBA" id="ARBA00009437"/>
    </source>
</evidence>
<dbReference type="Pfam" id="PF03466">
    <property type="entry name" value="LysR_substrate"/>
    <property type="match status" value="1"/>
</dbReference>
<accession>A0ABW0QIA0</accession>
<keyword evidence="7" id="KW-1185">Reference proteome</keyword>
<keyword evidence="4" id="KW-0804">Transcription</keyword>
<dbReference type="SUPFAM" id="SSF53850">
    <property type="entry name" value="Periplasmic binding protein-like II"/>
    <property type="match status" value="1"/>
</dbReference>
<comment type="caution">
    <text evidence="6">The sequence shown here is derived from an EMBL/GenBank/DDBJ whole genome shotgun (WGS) entry which is preliminary data.</text>
</comment>
<feature type="domain" description="HTH lysR-type" evidence="5">
    <location>
        <begin position="14"/>
        <end position="70"/>
    </location>
</feature>
<evidence type="ECO:0000256" key="3">
    <source>
        <dbReference type="ARBA" id="ARBA00023125"/>
    </source>
</evidence>
<dbReference type="Proteomes" id="UP001596084">
    <property type="component" value="Unassembled WGS sequence"/>
</dbReference>
<keyword evidence="2" id="KW-0805">Transcription regulation</keyword>
<organism evidence="6 7">
    <name type="scientific">Polaromonas jejuensis</name>
    <dbReference type="NCBI Taxonomy" id="457502"/>
    <lineage>
        <taxon>Bacteria</taxon>
        <taxon>Pseudomonadati</taxon>
        <taxon>Pseudomonadota</taxon>
        <taxon>Betaproteobacteria</taxon>
        <taxon>Burkholderiales</taxon>
        <taxon>Comamonadaceae</taxon>
        <taxon>Polaromonas</taxon>
    </lineage>
</organism>
<dbReference type="InterPro" id="IPR050950">
    <property type="entry name" value="HTH-type_LysR_regulators"/>
</dbReference>
<reference evidence="7" key="1">
    <citation type="journal article" date="2019" name="Int. J. Syst. Evol. Microbiol.">
        <title>The Global Catalogue of Microorganisms (GCM) 10K type strain sequencing project: providing services to taxonomists for standard genome sequencing and annotation.</title>
        <authorList>
            <consortium name="The Broad Institute Genomics Platform"/>
            <consortium name="The Broad Institute Genome Sequencing Center for Infectious Disease"/>
            <person name="Wu L."/>
            <person name="Ma J."/>
        </authorList>
    </citation>
    <scope>NUCLEOTIDE SEQUENCE [LARGE SCALE GENOMIC DNA]</scope>
    <source>
        <strain evidence="7">CGMCC 4.7277</strain>
    </source>
</reference>
<proteinExistence type="inferred from homology"/>
<evidence type="ECO:0000256" key="4">
    <source>
        <dbReference type="ARBA" id="ARBA00023163"/>
    </source>
</evidence>
<evidence type="ECO:0000259" key="5">
    <source>
        <dbReference type="PROSITE" id="PS50931"/>
    </source>
</evidence>
<dbReference type="InterPro" id="IPR005119">
    <property type="entry name" value="LysR_subst-bd"/>
</dbReference>